<sequence>TKIGFLTYDSRIHFYDLSDSQNGTFRIMVAPDLENVESKLDEILPIPDGLMVILSECRPIVEAFLNELPKVYQNNHETDS</sequence>
<dbReference type="Proteomes" id="UP000681720">
    <property type="component" value="Unassembled WGS sequence"/>
</dbReference>
<reference evidence="2" key="1">
    <citation type="submission" date="2021-02" db="EMBL/GenBank/DDBJ databases">
        <authorList>
            <person name="Nowell W R."/>
        </authorList>
    </citation>
    <scope>NUCLEOTIDE SEQUENCE</scope>
</reference>
<dbReference type="EMBL" id="CAJOBJ010136103">
    <property type="protein sequence ID" value="CAF4742906.1"/>
    <property type="molecule type" value="Genomic_DNA"/>
</dbReference>
<gene>
    <name evidence="2" type="ORF">GIL414_LOCUS44810</name>
    <name evidence="3" type="ORF">SMN809_LOCUS50394</name>
</gene>
<organism evidence="2 4">
    <name type="scientific">Rotaria magnacalcarata</name>
    <dbReference type="NCBI Taxonomy" id="392030"/>
    <lineage>
        <taxon>Eukaryota</taxon>
        <taxon>Metazoa</taxon>
        <taxon>Spiralia</taxon>
        <taxon>Gnathifera</taxon>
        <taxon>Rotifera</taxon>
        <taxon>Eurotatoria</taxon>
        <taxon>Bdelloidea</taxon>
        <taxon>Philodinida</taxon>
        <taxon>Philodinidae</taxon>
        <taxon>Rotaria</taxon>
    </lineage>
</organism>
<dbReference type="GO" id="GO:0090110">
    <property type="term" value="P:COPII-coated vesicle cargo loading"/>
    <property type="evidence" value="ECO:0007669"/>
    <property type="project" value="TreeGrafter"/>
</dbReference>
<proteinExistence type="predicted"/>
<dbReference type="GO" id="GO:0000149">
    <property type="term" value="F:SNARE binding"/>
    <property type="evidence" value="ECO:0007669"/>
    <property type="project" value="TreeGrafter"/>
</dbReference>
<dbReference type="InterPro" id="IPR050550">
    <property type="entry name" value="SEC23_SEC24_subfamily"/>
</dbReference>
<dbReference type="EMBL" id="CAJOBI010166564">
    <property type="protein sequence ID" value="CAF4872136.1"/>
    <property type="molecule type" value="Genomic_DNA"/>
</dbReference>
<evidence type="ECO:0000313" key="2">
    <source>
        <dbReference type="EMBL" id="CAF4742906.1"/>
    </source>
</evidence>
<dbReference type="PANTHER" id="PTHR13803">
    <property type="entry name" value="SEC24-RELATED PROTEIN"/>
    <property type="match status" value="1"/>
</dbReference>
<evidence type="ECO:0000313" key="4">
    <source>
        <dbReference type="Proteomes" id="UP000681720"/>
    </source>
</evidence>
<dbReference type="Pfam" id="PF04811">
    <property type="entry name" value="Sec23_trunk"/>
    <property type="match status" value="1"/>
</dbReference>
<dbReference type="GO" id="GO:0006886">
    <property type="term" value="P:intracellular protein transport"/>
    <property type="evidence" value="ECO:0007669"/>
    <property type="project" value="InterPro"/>
</dbReference>
<dbReference type="InterPro" id="IPR006896">
    <property type="entry name" value="Sec23/24_trunk_dom"/>
</dbReference>
<dbReference type="InterPro" id="IPR036465">
    <property type="entry name" value="vWFA_dom_sf"/>
</dbReference>
<feature type="domain" description="Sec23/Sec24 trunk" evidence="1">
    <location>
        <begin position="1"/>
        <end position="79"/>
    </location>
</feature>
<protein>
    <recommendedName>
        <fullName evidence="1">Sec23/Sec24 trunk domain-containing protein</fullName>
    </recommendedName>
</protein>
<evidence type="ECO:0000313" key="3">
    <source>
        <dbReference type="EMBL" id="CAF4872136.1"/>
    </source>
</evidence>
<dbReference type="GO" id="GO:0070971">
    <property type="term" value="C:endoplasmic reticulum exit site"/>
    <property type="evidence" value="ECO:0007669"/>
    <property type="project" value="TreeGrafter"/>
</dbReference>
<dbReference type="Gene3D" id="3.40.50.410">
    <property type="entry name" value="von Willebrand factor, type A domain"/>
    <property type="match status" value="1"/>
</dbReference>
<dbReference type="AlphaFoldDB" id="A0A8S3ARI8"/>
<name>A0A8S3ARI8_9BILA</name>
<feature type="non-terminal residue" evidence="2">
    <location>
        <position position="80"/>
    </location>
</feature>
<accession>A0A8S3ARI8</accession>
<dbReference type="GO" id="GO:0030127">
    <property type="term" value="C:COPII vesicle coat"/>
    <property type="evidence" value="ECO:0007669"/>
    <property type="project" value="InterPro"/>
</dbReference>
<dbReference type="GO" id="GO:0008270">
    <property type="term" value="F:zinc ion binding"/>
    <property type="evidence" value="ECO:0007669"/>
    <property type="project" value="TreeGrafter"/>
</dbReference>
<dbReference type="Proteomes" id="UP000676336">
    <property type="component" value="Unassembled WGS sequence"/>
</dbReference>
<dbReference type="PANTHER" id="PTHR13803:SF39">
    <property type="entry name" value="SECRETORY 24AB, ISOFORM A"/>
    <property type="match status" value="1"/>
</dbReference>
<evidence type="ECO:0000259" key="1">
    <source>
        <dbReference type="Pfam" id="PF04811"/>
    </source>
</evidence>
<dbReference type="SUPFAM" id="SSF53300">
    <property type="entry name" value="vWA-like"/>
    <property type="match status" value="1"/>
</dbReference>
<comment type="caution">
    <text evidence="2">The sequence shown here is derived from an EMBL/GenBank/DDBJ whole genome shotgun (WGS) entry which is preliminary data.</text>
</comment>
<feature type="non-terminal residue" evidence="2">
    <location>
        <position position="1"/>
    </location>
</feature>